<protein>
    <submittedName>
        <fullName evidence="4">ABC transporter substrate-binding protein</fullName>
    </submittedName>
</protein>
<feature type="domain" description="Solute-binding protein family 3/N-terminal" evidence="3">
    <location>
        <begin position="26"/>
        <end position="258"/>
    </location>
</feature>
<proteinExistence type="predicted"/>
<dbReference type="Gene3D" id="3.40.190.10">
    <property type="entry name" value="Periplasmic binding protein-like II"/>
    <property type="match status" value="2"/>
</dbReference>
<dbReference type="Proteomes" id="UP000246077">
    <property type="component" value="Unassembled WGS sequence"/>
</dbReference>
<dbReference type="InterPro" id="IPR001638">
    <property type="entry name" value="Solute-binding_3/MltF_N"/>
</dbReference>
<feature type="chain" id="PRO_5016369830" evidence="2">
    <location>
        <begin position="24"/>
        <end position="271"/>
    </location>
</feature>
<comment type="caution">
    <text evidence="4">The sequence shown here is derived from an EMBL/GenBank/DDBJ whole genome shotgun (WGS) entry which is preliminary data.</text>
</comment>
<dbReference type="PANTHER" id="PTHR35936">
    <property type="entry name" value="MEMBRANE-BOUND LYTIC MUREIN TRANSGLYCOSYLASE F"/>
    <property type="match status" value="1"/>
</dbReference>
<keyword evidence="1 2" id="KW-0732">Signal</keyword>
<evidence type="ECO:0000313" key="4">
    <source>
        <dbReference type="EMBL" id="PWR21715.1"/>
    </source>
</evidence>
<dbReference type="SUPFAM" id="SSF53850">
    <property type="entry name" value="Periplasmic binding protein-like II"/>
    <property type="match status" value="1"/>
</dbReference>
<feature type="signal peptide" evidence="2">
    <location>
        <begin position="1"/>
        <end position="23"/>
    </location>
</feature>
<evidence type="ECO:0000259" key="3">
    <source>
        <dbReference type="SMART" id="SM00062"/>
    </source>
</evidence>
<sequence>MGMFKSGLLGLALAALAAGTGLAADKVIIGNEGTYPPFSMITPEGKLIGVEPELAEEMCKRMKVTCEFAIMDFKALIPSLLQGKVDVVGSQVTPTPERKEKALFGIPVVYNPDTYVVRKGKTYEFTPAGLKGVRIGVQRGSAMATFITSQYGDAPVVSLYDNPDQIKLDLLAGRIDMTYGAKLNWTAELIDKPEGKDFELAGGDNWSGDTSIAPEQRGSSWIVRKGEDELIAKMDAALKSMLDDCTFTQIRKKYLSVAIVAAEAACVAKEG</sequence>
<reference evidence="5" key="1">
    <citation type="submission" date="2018-05" db="EMBL/GenBank/DDBJ databases">
        <title>Zavarzinia sp. HR-AS.</title>
        <authorList>
            <person name="Lee Y."/>
            <person name="Jeon C.O."/>
        </authorList>
    </citation>
    <scope>NUCLEOTIDE SEQUENCE [LARGE SCALE GENOMIC DNA]</scope>
    <source>
        <strain evidence="5">DSM 1231</strain>
    </source>
</reference>
<organism evidence="4 5">
    <name type="scientific">Zavarzinia compransoris</name>
    <dbReference type="NCBI Taxonomy" id="1264899"/>
    <lineage>
        <taxon>Bacteria</taxon>
        <taxon>Pseudomonadati</taxon>
        <taxon>Pseudomonadota</taxon>
        <taxon>Alphaproteobacteria</taxon>
        <taxon>Rhodospirillales</taxon>
        <taxon>Zavarziniaceae</taxon>
        <taxon>Zavarzinia</taxon>
    </lineage>
</organism>
<dbReference type="SMART" id="SM00062">
    <property type="entry name" value="PBPb"/>
    <property type="match status" value="1"/>
</dbReference>
<dbReference type="PANTHER" id="PTHR35936:SF17">
    <property type="entry name" value="ARGININE-BINDING EXTRACELLULAR PROTEIN ARTP"/>
    <property type="match status" value="1"/>
</dbReference>
<evidence type="ECO:0000256" key="2">
    <source>
        <dbReference type="SAM" id="SignalP"/>
    </source>
</evidence>
<dbReference type="RefSeq" id="WP_109920360.1">
    <property type="nucleotide sequence ID" value="NZ_QGLF01000002.1"/>
</dbReference>
<gene>
    <name evidence="4" type="ORF">DKG75_06885</name>
</gene>
<evidence type="ECO:0000313" key="5">
    <source>
        <dbReference type="Proteomes" id="UP000246077"/>
    </source>
</evidence>
<name>A0A317E9C3_9PROT</name>
<dbReference type="OrthoDB" id="9814231at2"/>
<dbReference type="EMBL" id="QGLF01000002">
    <property type="protein sequence ID" value="PWR21715.1"/>
    <property type="molecule type" value="Genomic_DNA"/>
</dbReference>
<dbReference type="Pfam" id="PF00497">
    <property type="entry name" value="SBP_bac_3"/>
    <property type="match status" value="1"/>
</dbReference>
<evidence type="ECO:0000256" key="1">
    <source>
        <dbReference type="ARBA" id="ARBA00022729"/>
    </source>
</evidence>
<accession>A0A317E9C3</accession>
<keyword evidence="5" id="KW-1185">Reference proteome</keyword>
<dbReference type="AlphaFoldDB" id="A0A317E9C3"/>